<proteinExistence type="predicted"/>
<dbReference type="Proteomes" id="UP000029224">
    <property type="component" value="Unassembled WGS sequence"/>
</dbReference>
<dbReference type="EMBL" id="BBMT01000009">
    <property type="protein sequence ID" value="GAL36097.1"/>
    <property type="molecule type" value="Genomic_DNA"/>
</dbReference>
<evidence type="ECO:0000313" key="2">
    <source>
        <dbReference type="Proteomes" id="UP000029224"/>
    </source>
</evidence>
<comment type="caution">
    <text evidence="1">The sequence shown here is derived from an EMBL/GenBank/DDBJ whole genome shotgun (WGS) entry which is preliminary data.</text>
</comment>
<reference evidence="1 2" key="1">
    <citation type="submission" date="2014-09" db="EMBL/GenBank/DDBJ databases">
        <title>Vibrio maritimus JCM 19240. (C210) whole genome shotgun sequence.</title>
        <authorList>
            <person name="Sawabe T."/>
            <person name="Meirelles P."/>
            <person name="Nakanishi M."/>
            <person name="Sayaka M."/>
            <person name="Hattori M."/>
            <person name="Ohkuma M."/>
        </authorList>
    </citation>
    <scope>NUCLEOTIDE SEQUENCE [LARGE SCALE GENOMIC DNA]</scope>
    <source>
        <strain evidence="1 2">JCM 19240</strain>
    </source>
</reference>
<protein>
    <submittedName>
        <fullName evidence="1">Uncharacterized protein</fullName>
    </submittedName>
</protein>
<name>A0A090TZ09_9VIBR</name>
<sequence>MIENGLLNFSKLAVDTARDSLLGGRDAMQPGWSAVHHQDLFSQAQAS</sequence>
<organism evidence="1 2">
    <name type="scientific">Vibrio maritimus</name>
    <dbReference type="NCBI Taxonomy" id="990268"/>
    <lineage>
        <taxon>Bacteria</taxon>
        <taxon>Pseudomonadati</taxon>
        <taxon>Pseudomonadota</taxon>
        <taxon>Gammaproteobacteria</taxon>
        <taxon>Vibrionales</taxon>
        <taxon>Vibrionaceae</taxon>
        <taxon>Vibrio</taxon>
    </lineage>
</organism>
<keyword evidence="2" id="KW-1185">Reference proteome</keyword>
<accession>A0A090TZ09</accession>
<reference evidence="1 2" key="2">
    <citation type="submission" date="2014-09" db="EMBL/GenBank/DDBJ databases">
        <authorList>
            <consortium name="NBRP consortium"/>
            <person name="Sawabe T."/>
            <person name="Meirelles P."/>
            <person name="Nakanishi M."/>
            <person name="Sayaka M."/>
            <person name="Hattori M."/>
            <person name="Ohkuma M."/>
        </authorList>
    </citation>
    <scope>NUCLEOTIDE SEQUENCE [LARGE SCALE GENOMIC DNA]</scope>
    <source>
        <strain evidence="1 2">JCM 19240</strain>
    </source>
</reference>
<dbReference type="AlphaFoldDB" id="A0A090TZ09"/>
<evidence type="ECO:0000313" key="1">
    <source>
        <dbReference type="EMBL" id="GAL36097.1"/>
    </source>
</evidence>
<gene>
    <name evidence="1" type="ORF">JCM19240_1539</name>
</gene>